<gene>
    <name evidence="1" type="ORF">GMARGA_LOCUS926</name>
</gene>
<dbReference type="Proteomes" id="UP000789901">
    <property type="component" value="Unassembled WGS sequence"/>
</dbReference>
<sequence>ERHLQSLYDMYHTTSGKVLKLLTKTIDAFLVEGKSAFIAVWKLFEYPKNWYKLPNLITHIDSFMMFDCLRLAIVFSFIINELLKPQYFKQSEIYKLQQQLNLSCNNLAIKVWLKCWLIVSKTMAFSFKKYFTEEDYIELQHAKNYANLLNIGIGTKEMHLQHLMNNWFIFGKPDDVEDNINKDFKEQLVLCYEDLGYLFVVFNSTPLFFEYANVYIKKDNLPIQYYLHIGDIVSINSEEDDKSFSIICAIFCDRKGKHYFTFIIIDCFERMNQTKLGCPLYSLQTTTCW</sequence>
<organism evidence="1 2">
    <name type="scientific">Gigaspora margarita</name>
    <dbReference type="NCBI Taxonomy" id="4874"/>
    <lineage>
        <taxon>Eukaryota</taxon>
        <taxon>Fungi</taxon>
        <taxon>Fungi incertae sedis</taxon>
        <taxon>Mucoromycota</taxon>
        <taxon>Glomeromycotina</taxon>
        <taxon>Glomeromycetes</taxon>
        <taxon>Diversisporales</taxon>
        <taxon>Gigasporaceae</taxon>
        <taxon>Gigaspora</taxon>
    </lineage>
</organism>
<evidence type="ECO:0000313" key="2">
    <source>
        <dbReference type="Proteomes" id="UP000789901"/>
    </source>
</evidence>
<evidence type="ECO:0000313" key="1">
    <source>
        <dbReference type="EMBL" id="CAG8474275.1"/>
    </source>
</evidence>
<keyword evidence="2" id="KW-1185">Reference proteome</keyword>
<feature type="non-terminal residue" evidence="1">
    <location>
        <position position="1"/>
    </location>
</feature>
<dbReference type="EMBL" id="CAJVQB010000199">
    <property type="protein sequence ID" value="CAG8474275.1"/>
    <property type="molecule type" value="Genomic_DNA"/>
</dbReference>
<accession>A0ABM8VXW8</accession>
<comment type="caution">
    <text evidence="1">The sequence shown here is derived from an EMBL/GenBank/DDBJ whole genome shotgun (WGS) entry which is preliminary data.</text>
</comment>
<reference evidence="1 2" key="1">
    <citation type="submission" date="2021-06" db="EMBL/GenBank/DDBJ databases">
        <authorList>
            <person name="Kallberg Y."/>
            <person name="Tangrot J."/>
            <person name="Rosling A."/>
        </authorList>
    </citation>
    <scope>NUCLEOTIDE SEQUENCE [LARGE SCALE GENOMIC DNA]</scope>
    <source>
        <strain evidence="1 2">120-4 pot B 10/14</strain>
    </source>
</reference>
<name>A0ABM8VXW8_GIGMA</name>
<proteinExistence type="predicted"/>
<protein>
    <submittedName>
        <fullName evidence="1">5825_t:CDS:1</fullName>
    </submittedName>
</protein>